<evidence type="ECO:0000313" key="9">
    <source>
        <dbReference type="Proteomes" id="UP000288859"/>
    </source>
</evidence>
<comment type="similarity">
    <text evidence="4">Belongs to the WD repeat creC family.</text>
</comment>
<evidence type="ECO:0000256" key="5">
    <source>
        <dbReference type="ARBA" id="ARBA00038682"/>
    </source>
</evidence>
<dbReference type="GO" id="GO:0045013">
    <property type="term" value="P:carbon catabolite repression of transcription"/>
    <property type="evidence" value="ECO:0007669"/>
    <property type="project" value="TreeGrafter"/>
</dbReference>
<reference evidence="8 9" key="1">
    <citation type="submission" date="2017-03" db="EMBL/GenBank/DDBJ databases">
        <title>Genomes of endolithic fungi from Antarctica.</title>
        <authorList>
            <person name="Coleine C."/>
            <person name="Masonjones S."/>
            <person name="Stajich J.E."/>
        </authorList>
    </citation>
    <scope>NUCLEOTIDE SEQUENCE [LARGE SCALE GENOMIC DNA]</scope>
    <source>
        <strain evidence="8 9">CCFEE 6314</strain>
    </source>
</reference>
<feature type="compositionally biased region" description="Polar residues" evidence="7">
    <location>
        <begin position="146"/>
        <end position="164"/>
    </location>
</feature>
<comment type="subunit">
    <text evidence="5">Interacts with creB.</text>
</comment>
<dbReference type="InterPro" id="IPR051362">
    <property type="entry name" value="WD_repeat_creC_regulators"/>
</dbReference>
<evidence type="ECO:0000256" key="3">
    <source>
        <dbReference type="ARBA" id="ARBA00037241"/>
    </source>
</evidence>
<gene>
    <name evidence="8" type="ORF">B0A52_02570</name>
</gene>
<feature type="repeat" description="WD" evidence="6">
    <location>
        <begin position="424"/>
        <end position="465"/>
    </location>
</feature>
<comment type="function">
    <text evidence="3">Component of the regulatory network controlling carbon source utilization through ubiquitination and deubiquitination involving creA, creB, creC, creD and acrB. Required to prevent the proteolysis of the CreB deubiquitinating enzyme in the absence of carbon catabolite repression. CreB deubiquitinating enzyme stabilized in a complex with the CreC leads to the expression of genes such as those in the proline and quinate pathways.</text>
</comment>
<dbReference type="GO" id="GO:0032153">
    <property type="term" value="C:cell division site"/>
    <property type="evidence" value="ECO:0007669"/>
    <property type="project" value="TreeGrafter"/>
</dbReference>
<dbReference type="VEuPathDB" id="FungiDB:PV10_06349"/>
<feature type="compositionally biased region" description="Basic and acidic residues" evidence="7">
    <location>
        <begin position="119"/>
        <end position="144"/>
    </location>
</feature>
<sequence length="635" mass="70203">MFAIPPPPRYPTNSSLIAATLETSNTLTVREGPEYTFQAGEGIYKLRDDLQLATPPPHPSEAPIVNPNPLATTASPPTAGVKLSLVSLNPKQINPDLYKTPTATSSLLRWKTLGLSNTKESKEAKEARELKEAREKELEKESRLSIETSSDSSHPTASANGSNRSNIVKAFGEGNAALSPVMSRDVLKRRKPKNNIIKSNSSFVSRVIPHEGLAKKLAERDQGGLFAFVNINRAFQWLDLSSATKADPMTKILFTKAHMICHDVNPMSKHSTHIDVVMGSSASDIIWYEPMSQKYARINKNGAINSSAVAKVKWIPGSENHFLAAHMDGTLVVYDKEKEDAPFVSEELVDEAISIEDEDHWTLVITKSVNSANQKANPVACWKISNQSIPDFAFSPDSKHLAVVGDDGYLRVIDYLQERLADMYPSYYGGFTCVCWSPDGKYILTGGQDDLVTIWSLAERQIIARCHGHDSWVSAVAFDPWRCDETTYRFGSVGNDCKLSLWDFSVGMLHRPKAAATRTRGSISAQSVSLQRQRTESTSVVNRIRSDSNRTGVQSIQADIIDESEFINHPVESRARTAQLPPVMSKKIDDHPLSGLAFEQDCIITTCAEGHMRTWDRPRENVNSSQVNLSESSKS</sequence>
<dbReference type="GO" id="GO:0005634">
    <property type="term" value="C:nucleus"/>
    <property type="evidence" value="ECO:0007669"/>
    <property type="project" value="TreeGrafter"/>
</dbReference>
<dbReference type="PANTHER" id="PTHR14107:SF16">
    <property type="entry name" value="AT02583P"/>
    <property type="match status" value="1"/>
</dbReference>
<accession>A0A438ND83</accession>
<dbReference type="OrthoDB" id="3367at2759"/>
<evidence type="ECO:0000256" key="4">
    <source>
        <dbReference type="ARBA" id="ARBA00038107"/>
    </source>
</evidence>
<dbReference type="EMBL" id="NAJM01000007">
    <property type="protein sequence ID" value="RVX73680.1"/>
    <property type="molecule type" value="Genomic_DNA"/>
</dbReference>
<evidence type="ECO:0000256" key="7">
    <source>
        <dbReference type="SAM" id="MobiDB-lite"/>
    </source>
</evidence>
<keyword evidence="2" id="KW-0677">Repeat</keyword>
<organism evidence="8 9">
    <name type="scientific">Exophiala mesophila</name>
    <name type="common">Black yeast-like fungus</name>
    <dbReference type="NCBI Taxonomy" id="212818"/>
    <lineage>
        <taxon>Eukaryota</taxon>
        <taxon>Fungi</taxon>
        <taxon>Dikarya</taxon>
        <taxon>Ascomycota</taxon>
        <taxon>Pezizomycotina</taxon>
        <taxon>Eurotiomycetes</taxon>
        <taxon>Chaetothyriomycetidae</taxon>
        <taxon>Chaetothyriales</taxon>
        <taxon>Herpotrichiellaceae</taxon>
        <taxon>Exophiala</taxon>
    </lineage>
</organism>
<evidence type="ECO:0000256" key="1">
    <source>
        <dbReference type="ARBA" id="ARBA00022574"/>
    </source>
</evidence>
<proteinExistence type="inferred from homology"/>
<dbReference type="InterPro" id="IPR036322">
    <property type="entry name" value="WD40_repeat_dom_sf"/>
</dbReference>
<dbReference type="SUPFAM" id="SSF50978">
    <property type="entry name" value="WD40 repeat-like"/>
    <property type="match status" value="1"/>
</dbReference>
<feature type="region of interest" description="Disordered" evidence="7">
    <location>
        <begin position="119"/>
        <end position="164"/>
    </location>
</feature>
<evidence type="ECO:0000256" key="6">
    <source>
        <dbReference type="PROSITE-ProRule" id="PRU00221"/>
    </source>
</evidence>
<evidence type="ECO:0000313" key="8">
    <source>
        <dbReference type="EMBL" id="RVX73680.1"/>
    </source>
</evidence>
<evidence type="ECO:0000256" key="2">
    <source>
        <dbReference type="ARBA" id="ARBA00022737"/>
    </source>
</evidence>
<feature type="region of interest" description="Disordered" evidence="7">
    <location>
        <begin position="55"/>
        <end position="76"/>
    </location>
</feature>
<dbReference type="Gene3D" id="2.130.10.10">
    <property type="entry name" value="YVTN repeat-like/Quinoprotein amine dehydrogenase"/>
    <property type="match status" value="1"/>
</dbReference>
<dbReference type="PANTHER" id="PTHR14107">
    <property type="entry name" value="WD REPEAT PROTEIN"/>
    <property type="match status" value="1"/>
</dbReference>
<keyword evidence="1 6" id="KW-0853">WD repeat</keyword>
<dbReference type="InterPro" id="IPR015943">
    <property type="entry name" value="WD40/YVTN_repeat-like_dom_sf"/>
</dbReference>
<dbReference type="AlphaFoldDB" id="A0A438ND83"/>
<dbReference type="GO" id="GO:0051286">
    <property type="term" value="C:cell tip"/>
    <property type="evidence" value="ECO:0007669"/>
    <property type="project" value="TreeGrafter"/>
</dbReference>
<dbReference type="PROSITE" id="PS50294">
    <property type="entry name" value="WD_REPEATS_REGION"/>
    <property type="match status" value="1"/>
</dbReference>
<name>A0A438ND83_EXOME</name>
<dbReference type="Pfam" id="PF00400">
    <property type="entry name" value="WD40"/>
    <property type="match status" value="2"/>
</dbReference>
<dbReference type="InterPro" id="IPR001680">
    <property type="entry name" value="WD40_rpt"/>
</dbReference>
<dbReference type="SMART" id="SM00320">
    <property type="entry name" value="WD40"/>
    <property type="match status" value="5"/>
</dbReference>
<dbReference type="Proteomes" id="UP000288859">
    <property type="component" value="Unassembled WGS sequence"/>
</dbReference>
<comment type="caution">
    <text evidence="8">The sequence shown here is derived from an EMBL/GenBank/DDBJ whole genome shotgun (WGS) entry which is preliminary data.</text>
</comment>
<dbReference type="PROSITE" id="PS50082">
    <property type="entry name" value="WD_REPEATS_2"/>
    <property type="match status" value="1"/>
</dbReference>
<protein>
    <submittedName>
        <fullName evidence="8">Uncharacterized protein</fullName>
    </submittedName>
</protein>